<comment type="similarity">
    <text evidence="5">Belongs to the TRAFAC class myosin-kinesin ATPase superfamily. Kinesin family.</text>
</comment>
<dbReference type="InterPro" id="IPR027640">
    <property type="entry name" value="Kinesin-like_fam"/>
</dbReference>
<keyword evidence="4" id="KW-0963">Cytoplasm</keyword>
<comment type="caution">
    <text evidence="7">The sequence shown here is derived from an EMBL/GenBank/DDBJ whole genome shotgun (WGS) entry which is preliminary data.</text>
</comment>
<keyword evidence="8" id="KW-1185">Reference proteome</keyword>
<dbReference type="GO" id="GO:0005524">
    <property type="term" value="F:ATP binding"/>
    <property type="evidence" value="ECO:0007669"/>
    <property type="project" value="UniProtKB-KW"/>
</dbReference>
<dbReference type="GO" id="GO:0005871">
    <property type="term" value="C:kinesin complex"/>
    <property type="evidence" value="ECO:0007669"/>
    <property type="project" value="TreeGrafter"/>
</dbReference>
<dbReference type="PANTHER" id="PTHR24115">
    <property type="entry name" value="KINESIN-RELATED"/>
    <property type="match status" value="1"/>
</dbReference>
<dbReference type="Proteomes" id="UP000668214">
    <property type="component" value="Unassembled WGS sequence"/>
</dbReference>
<dbReference type="InterPro" id="IPR001752">
    <property type="entry name" value="Kinesin_motor_dom"/>
</dbReference>
<dbReference type="InterPro" id="IPR036961">
    <property type="entry name" value="Kinesin_motor_dom_sf"/>
</dbReference>
<dbReference type="PRINTS" id="PR00380">
    <property type="entry name" value="KINESINHEAVY"/>
</dbReference>
<evidence type="ECO:0000256" key="4">
    <source>
        <dbReference type="ARBA" id="ARBA00023212"/>
    </source>
</evidence>
<evidence type="ECO:0000256" key="2">
    <source>
        <dbReference type="ARBA" id="ARBA00022741"/>
    </source>
</evidence>
<dbReference type="AlphaFoldDB" id="A0A836EXM9"/>
<evidence type="ECO:0000313" key="7">
    <source>
        <dbReference type="EMBL" id="KAG5322259.1"/>
    </source>
</evidence>
<comment type="caution">
    <text evidence="5">Lacks conserved residue(s) required for the propagation of feature annotation.</text>
</comment>
<dbReference type="Pfam" id="PF00225">
    <property type="entry name" value="Kinesin"/>
    <property type="match status" value="1"/>
</dbReference>
<feature type="domain" description="Kinesin motor" evidence="6">
    <location>
        <begin position="21"/>
        <end position="220"/>
    </location>
</feature>
<protein>
    <submittedName>
        <fullName evidence="7">KIF9 protein</fullName>
    </submittedName>
</protein>
<dbReference type="GO" id="GO:0005874">
    <property type="term" value="C:microtubule"/>
    <property type="evidence" value="ECO:0007669"/>
    <property type="project" value="TreeGrafter"/>
</dbReference>
<dbReference type="GO" id="GO:0016887">
    <property type="term" value="F:ATP hydrolysis activity"/>
    <property type="evidence" value="ECO:0007669"/>
    <property type="project" value="TreeGrafter"/>
</dbReference>
<proteinExistence type="inferred from homology"/>
<keyword evidence="3" id="KW-0067">ATP-binding</keyword>
<accession>A0A836EXM9</accession>
<name>A0A836EXM9_9HYME</name>
<keyword evidence="4" id="KW-0206">Cytoskeleton</keyword>
<dbReference type="SMART" id="SM00129">
    <property type="entry name" value="KISc"/>
    <property type="match status" value="1"/>
</dbReference>
<dbReference type="InterPro" id="IPR027417">
    <property type="entry name" value="P-loop_NTPase"/>
</dbReference>
<reference evidence="7" key="1">
    <citation type="submission" date="2020-02" db="EMBL/GenBank/DDBJ databases">
        <title>Relaxed selection underlies rapid genomic changes in the transitions from sociality to social parasitism in ants.</title>
        <authorList>
            <person name="Bi X."/>
        </authorList>
    </citation>
    <scope>NUCLEOTIDE SEQUENCE</scope>
    <source>
        <strain evidence="7">BGI-DK2014c</strain>
        <tissue evidence="7">Whole body</tissue>
    </source>
</reference>
<evidence type="ECO:0000256" key="5">
    <source>
        <dbReference type="PROSITE-ProRule" id="PRU00283"/>
    </source>
</evidence>
<dbReference type="GO" id="GO:0003777">
    <property type="term" value="F:microtubule motor activity"/>
    <property type="evidence" value="ECO:0007669"/>
    <property type="project" value="InterPro"/>
</dbReference>
<sequence length="440" mass="50990">MHQTNFSMSDDESIDKVYNSNVKVFVRILPLEKPCDSCAKISKDGKTIYYLRCLQDMQRDKQSKHPIYWAFHIGGIFHEMSQDKVYCATAKDLKEKNNLRSLNGLNCILISYGQTGSGKNFTIGGLRNNWEHRGIVPRLLSDMFMEKANRRKISNIRYRLSFIELRGKNVVDLLTQKRRIFNVNERGVFKNVIIIDVENEEETLKQVREGEGRRSIVRSTTYPVSHLGAAVITINLEQYFLHLRKPSMCTYSVIRSSNLLKLLRDAFTVTSIIRFISHVRITREDLEITLSTMGLTVKIEKLKPIKMIRHIQPQTELIVQQLREQVNTLKKELELNDMFLHQEALANISKSRLEQICRDVINFLQGFISELTVFNVTYARVLVNVVKQLYDKFKFKFFSRLLVKEVEAKHLKEAYNNVITMLSQPDATSSSSSLICHNAC</sequence>
<dbReference type="Gene3D" id="3.40.850.10">
    <property type="entry name" value="Kinesin motor domain"/>
    <property type="match status" value="1"/>
</dbReference>
<evidence type="ECO:0000256" key="3">
    <source>
        <dbReference type="ARBA" id="ARBA00022840"/>
    </source>
</evidence>
<gene>
    <name evidence="7" type="primary">Kif9_1</name>
    <name evidence="7" type="ORF">G6Z78_0009854</name>
</gene>
<evidence type="ECO:0000259" key="6">
    <source>
        <dbReference type="PROSITE" id="PS50067"/>
    </source>
</evidence>
<dbReference type="PROSITE" id="PS50067">
    <property type="entry name" value="KINESIN_MOTOR_2"/>
    <property type="match status" value="1"/>
</dbReference>
<comment type="subcellular location">
    <subcellularLocation>
        <location evidence="1">Cytoplasm</location>
        <location evidence="1">Cytoskeleton</location>
    </subcellularLocation>
</comment>
<dbReference type="PANTHER" id="PTHR24115:SF191">
    <property type="entry name" value="KINESIN-LIKE PROTEIN KIF9"/>
    <property type="match status" value="1"/>
</dbReference>
<feature type="non-terminal residue" evidence="7">
    <location>
        <position position="1"/>
    </location>
</feature>
<evidence type="ECO:0000313" key="8">
    <source>
        <dbReference type="Proteomes" id="UP000668214"/>
    </source>
</evidence>
<evidence type="ECO:0000256" key="1">
    <source>
        <dbReference type="ARBA" id="ARBA00004245"/>
    </source>
</evidence>
<dbReference type="GO" id="GO:0007018">
    <property type="term" value="P:microtubule-based movement"/>
    <property type="evidence" value="ECO:0007669"/>
    <property type="project" value="InterPro"/>
</dbReference>
<keyword evidence="2" id="KW-0547">Nucleotide-binding</keyword>
<dbReference type="SUPFAM" id="SSF52540">
    <property type="entry name" value="P-loop containing nucleoside triphosphate hydrolases"/>
    <property type="match status" value="1"/>
</dbReference>
<feature type="non-terminal residue" evidence="7">
    <location>
        <position position="440"/>
    </location>
</feature>
<dbReference type="EMBL" id="JAANIA010000992">
    <property type="protein sequence ID" value="KAG5322259.1"/>
    <property type="molecule type" value="Genomic_DNA"/>
</dbReference>
<organism evidence="7 8">
    <name type="scientific">Pseudoatta argentina</name>
    <dbReference type="NCBI Taxonomy" id="621737"/>
    <lineage>
        <taxon>Eukaryota</taxon>
        <taxon>Metazoa</taxon>
        <taxon>Ecdysozoa</taxon>
        <taxon>Arthropoda</taxon>
        <taxon>Hexapoda</taxon>
        <taxon>Insecta</taxon>
        <taxon>Pterygota</taxon>
        <taxon>Neoptera</taxon>
        <taxon>Endopterygota</taxon>
        <taxon>Hymenoptera</taxon>
        <taxon>Apocrita</taxon>
        <taxon>Aculeata</taxon>
        <taxon>Formicoidea</taxon>
        <taxon>Formicidae</taxon>
        <taxon>Myrmicinae</taxon>
        <taxon>Pseudoatta</taxon>
    </lineage>
</organism>
<dbReference type="GO" id="GO:0008017">
    <property type="term" value="F:microtubule binding"/>
    <property type="evidence" value="ECO:0007669"/>
    <property type="project" value="InterPro"/>
</dbReference>